<dbReference type="EMBL" id="PVTE01000025">
    <property type="protein sequence ID" value="PRY29769.1"/>
    <property type="molecule type" value="Genomic_DNA"/>
</dbReference>
<evidence type="ECO:0000313" key="2">
    <source>
        <dbReference type="Proteomes" id="UP000238375"/>
    </source>
</evidence>
<accession>A0A2T0S8L7</accession>
<name>A0A2T0S8L7_9BACT</name>
<evidence type="ECO:0000313" key="1">
    <source>
        <dbReference type="EMBL" id="PRY29769.1"/>
    </source>
</evidence>
<gene>
    <name evidence="1" type="ORF">CLV58_12531</name>
</gene>
<organism evidence="1 2">
    <name type="scientific">Spirosoma oryzae</name>
    <dbReference type="NCBI Taxonomy" id="1469603"/>
    <lineage>
        <taxon>Bacteria</taxon>
        <taxon>Pseudomonadati</taxon>
        <taxon>Bacteroidota</taxon>
        <taxon>Cytophagia</taxon>
        <taxon>Cytophagales</taxon>
        <taxon>Cytophagaceae</taxon>
        <taxon>Spirosoma</taxon>
    </lineage>
</organism>
<reference evidence="1 2" key="1">
    <citation type="submission" date="2018-03" db="EMBL/GenBank/DDBJ databases">
        <title>Genomic Encyclopedia of Archaeal and Bacterial Type Strains, Phase II (KMG-II): from individual species to whole genera.</title>
        <authorList>
            <person name="Goeker M."/>
        </authorList>
    </citation>
    <scope>NUCLEOTIDE SEQUENCE [LARGE SCALE GENOMIC DNA]</scope>
    <source>
        <strain evidence="1 2">DSM 28354</strain>
    </source>
</reference>
<protein>
    <submittedName>
        <fullName evidence="1">Uncharacterized protein</fullName>
    </submittedName>
</protein>
<comment type="caution">
    <text evidence="1">The sequence shown here is derived from an EMBL/GenBank/DDBJ whole genome shotgun (WGS) entry which is preliminary data.</text>
</comment>
<sequence length="57" mass="6991">MFFHVLKRVNYDQSLEQIEYDLGYDLGDYFFKDKSWYDKVRAAAKQMWLIINHSPKK</sequence>
<proteinExistence type="predicted"/>
<dbReference type="AlphaFoldDB" id="A0A2T0S8L7"/>
<dbReference type="Proteomes" id="UP000238375">
    <property type="component" value="Unassembled WGS sequence"/>
</dbReference>
<keyword evidence="2" id="KW-1185">Reference proteome</keyword>